<evidence type="ECO:0000256" key="5">
    <source>
        <dbReference type="ARBA" id="ARBA00022840"/>
    </source>
</evidence>
<sequence>MTFIRSEKIILFGEVLADIFDDRRVFGGAPFNVARHLKAFGLHPVLISRIGNDELGRELLARIKDAGMDDYGIQLDDLHPTGQVMVHLEERGHRFEILPEQAYDFIHAGMSHSIALAVRPQLIYFGTLAQRKAISAHALVTLLLSNQGKVPCLLDINLRKPWYDLHTIEHSLIHANLIKINQEELDVLALLFRLTGVSRVQKAAALLKQFDLDSMLITCGEEGAWQLDKDGKVSTINGLISSRPVMDTVGAGDGFAAVYILGLLRKWPIMLTLSRANAFAAALCEIRGAIPDSSDFYGPFIADWNR</sequence>
<dbReference type="GO" id="GO:0016301">
    <property type="term" value="F:kinase activity"/>
    <property type="evidence" value="ECO:0007669"/>
    <property type="project" value="UniProtKB-KW"/>
</dbReference>
<dbReference type="Proteomes" id="UP000182882">
    <property type="component" value="Unassembled WGS sequence"/>
</dbReference>
<reference evidence="8" key="1">
    <citation type="submission" date="2016-10" db="EMBL/GenBank/DDBJ databases">
        <authorList>
            <person name="Varghese N."/>
            <person name="Submissions S."/>
        </authorList>
    </citation>
    <scope>NUCLEOTIDE SEQUENCE [LARGE SCALE GENOMIC DNA]</scope>
    <source>
        <strain evidence="8">Nm10</strain>
    </source>
</reference>
<name>A0A1H2DXI8_9PROT</name>
<dbReference type="EMBL" id="FNLN01000007">
    <property type="protein sequence ID" value="SDT87571.1"/>
    <property type="molecule type" value="Genomic_DNA"/>
</dbReference>
<keyword evidence="4 7" id="KW-0418">Kinase</keyword>
<protein>
    <submittedName>
        <fullName evidence="7">Fructokinase</fullName>
    </submittedName>
</protein>
<dbReference type="InterPro" id="IPR002173">
    <property type="entry name" value="Carboh/pur_kinase_PfkB_CS"/>
</dbReference>
<organism evidence="7 8">
    <name type="scientific">Nitrosomonas ureae</name>
    <dbReference type="NCBI Taxonomy" id="44577"/>
    <lineage>
        <taxon>Bacteria</taxon>
        <taxon>Pseudomonadati</taxon>
        <taxon>Pseudomonadota</taxon>
        <taxon>Betaproteobacteria</taxon>
        <taxon>Nitrosomonadales</taxon>
        <taxon>Nitrosomonadaceae</taxon>
        <taxon>Nitrosomonas</taxon>
    </lineage>
</organism>
<evidence type="ECO:0000259" key="6">
    <source>
        <dbReference type="Pfam" id="PF00294"/>
    </source>
</evidence>
<dbReference type="AlphaFoldDB" id="A0A1H2DXI8"/>
<dbReference type="GO" id="GO:0005524">
    <property type="term" value="F:ATP binding"/>
    <property type="evidence" value="ECO:0007669"/>
    <property type="project" value="UniProtKB-KW"/>
</dbReference>
<dbReference type="CDD" id="cd01167">
    <property type="entry name" value="bac_FRK"/>
    <property type="match status" value="1"/>
</dbReference>
<keyword evidence="8" id="KW-1185">Reference proteome</keyword>
<dbReference type="InterPro" id="IPR011611">
    <property type="entry name" value="PfkB_dom"/>
</dbReference>
<evidence type="ECO:0000256" key="3">
    <source>
        <dbReference type="ARBA" id="ARBA00022741"/>
    </source>
</evidence>
<keyword evidence="3" id="KW-0547">Nucleotide-binding</keyword>
<dbReference type="RefSeq" id="WP_062558081.1">
    <property type="nucleotide sequence ID" value="NZ_CP013341.1"/>
</dbReference>
<gene>
    <name evidence="7" type="ORF">SAMN05216406_10745</name>
</gene>
<dbReference type="KEGG" id="nur:ATY38_03525"/>
<dbReference type="Pfam" id="PF00294">
    <property type="entry name" value="PfkB"/>
    <property type="match status" value="1"/>
</dbReference>
<dbReference type="InterPro" id="IPR050306">
    <property type="entry name" value="PfkB_Carbo_kinase"/>
</dbReference>
<dbReference type="PROSITE" id="PS00583">
    <property type="entry name" value="PFKB_KINASES_1"/>
    <property type="match status" value="1"/>
</dbReference>
<comment type="similarity">
    <text evidence="1">Belongs to the carbohydrate kinase PfkB family.</text>
</comment>
<keyword evidence="2" id="KW-0808">Transferase</keyword>
<accession>A0A1H2DXI8</accession>
<dbReference type="PANTHER" id="PTHR43085:SF1">
    <property type="entry name" value="PSEUDOURIDINE KINASE-RELATED"/>
    <property type="match status" value="1"/>
</dbReference>
<dbReference type="PANTHER" id="PTHR43085">
    <property type="entry name" value="HEXOKINASE FAMILY MEMBER"/>
    <property type="match status" value="1"/>
</dbReference>
<dbReference type="Gene3D" id="3.40.1190.20">
    <property type="match status" value="1"/>
</dbReference>
<feature type="domain" description="Carbohydrate kinase PfkB" evidence="6">
    <location>
        <begin position="5"/>
        <end position="292"/>
    </location>
</feature>
<evidence type="ECO:0000256" key="4">
    <source>
        <dbReference type="ARBA" id="ARBA00022777"/>
    </source>
</evidence>
<dbReference type="SUPFAM" id="SSF53613">
    <property type="entry name" value="Ribokinase-like"/>
    <property type="match status" value="1"/>
</dbReference>
<evidence type="ECO:0000256" key="2">
    <source>
        <dbReference type="ARBA" id="ARBA00022679"/>
    </source>
</evidence>
<proteinExistence type="inferred from homology"/>
<evidence type="ECO:0000256" key="1">
    <source>
        <dbReference type="ARBA" id="ARBA00010688"/>
    </source>
</evidence>
<evidence type="ECO:0000313" key="8">
    <source>
        <dbReference type="Proteomes" id="UP000182882"/>
    </source>
</evidence>
<keyword evidence="5" id="KW-0067">ATP-binding</keyword>
<evidence type="ECO:0000313" key="7">
    <source>
        <dbReference type="EMBL" id="SDT87571.1"/>
    </source>
</evidence>
<dbReference type="InterPro" id="IPR029056">
    <property type="entry name" value="Ribokinase-like"/>
</dbReference>